<dbReference type="InterPro" id="IPR024370">
    <property type="entry name" value="PBP_domain"/>
</dbReference>
<proteinExistence type="predicted"/>
<dbReference type="PANTHER" id="PTHR30570">
    <property type="entry name" value="PERIPLASMIC PHOSPHATE BINDING COMPONENT OF PHOSPHATE ABC TRANSPORTER"/>
    <property type="match status" value="1"/>
</dbReference>
<evidence type="ECO:0000256" key="1">
    <source>
        <dbReference type="ARBA" id="ARBA00022729"/>
    </source>
</evidence>
<dbReference type="AlphaFoldDB" id="A0A445MUQ3"/>
<gene>
    <name evidence="3" type="ORF">PITCH_A1740053</name>
</gene>
<organism evidence="3">
    <name type="scientific">uncultured Desulfobacterium sp</name>
    <dbReference type="NCBI Taxonomy" id="201089"/>
    <lineage>
        <taxon>Bacteria</taxon>
        <taxon>Pseudomonadati</taxon>
        <taxon>Thermodesulfobacteriota</taxon>
        <taxon>Desulfobacteria</taxon>
        <taxon>Desulfobacterales</taxon>
        <taxon>Desulfobacteriaceae</taxon>
        <taxon>Desulfobacterium</taxon>
        <taxon>environmental samples</taxon>
    </lineage>
</organism>
<reference evidence="3" key="1">
    <citation type="submission" date="2018-01" db="EMBL/GenBank/DDBJ databases">
        <authorList>
            <person name="Regsiter A."/>
            <person name="William W."/>
        </authorList>
    </citation>
    <scope>NUCLEOTIDE SEQUENCE</scope>
    <source>
        <strain evidence="3">TRIP AH-1</strain>
    </source>
</reference>
<dbReference type="Pfam" id="PF12849">
    <property type="entry name" value="PBP_like_2"/>
    <property type="match status" value="1"/>
</dbReference>
<feature type="domain" description="PBP" evidence="2">
    <location>
        <begin position="29"/>
        <end position="254"/>
    </location>
</feature>
<dbReference type="Gene3D" id="3.40.190.10">
    <property type="entry name" value="Periplasmic binding protein-like II"/>
    <property type="match status" value="2"/>
</dbReference>
<name>A0A445MUQ3_9BACT</name>
<dbReference type="SUPFAM" id="SSF53850">
    <property type="entry name" value="Periplasmic binding protein-like II"/>
    <property type="match status" value="1"/>
</dbReference>
<accession>A0A445MUQ3</accession>
<dbReference type="EMBL" id="OJIN01000084">
    <property type="protein sequence ID" value="SPD73244.1"/>
    <property type="molecule type" value="Genomic_DNA"/>
</dbReference>
<dbReference type="InterPro" id="IPR050811">
    <property type="entry name" value="Phosphate_ABC_transporter"/>
</dbReference>
<sequence length="287" mass="31770">MKIMQRIYSSTPIAIISFLVVWFMAPAPAKSSEQLLRFSCSEQIDEAFMDAADSFSSKTGIKVNKYSTSSRAAVYRLMNGMSDLAGTTHPLSFEQKDMGYVEIAFCKDPLSIIVNSKNGVKDMAENQLTDIFTGKITNWKHLGGQDHPIVIIIPEKDSGVFYAFDYSIMKGKTIKYDVIAKTSTMVVDLVKNMEWAISVVSQGASVGDNGIHAVKIDGLTPKNDCYPYYQVFLFVTKGKPAGPAKEFIDFAYSDAGKEIIKMRGMIPISNEAYLETLKTCSEVSFGR</sequence>
<dbReference type="PANTHER" id="PTHR30570:SF1">
    <property type="entry name" value="PHOSPHATE-BINDING PROTEIN PSTS"/>
    <property type="match status" value="1"/>
</dbReference>
<evidence type="ECO:0000259" key="2">
    <source>
        <dbReference type="Pfam" id="PF12849"/>
    </source>
</evidence>
<evidence type="ECO:0000313" key="3">
    <source>
        <dbReference type="EMBL" id="SPD73244.1"/>
    </source>
</evidence>
<keyword evidence="1" id="KW-0732">Signal</keyword>
<protein>
    <submittedName>
        <fullName evidence="3">Putative ABC-type phosphate transport system periplasmic component PstS</fullName>
    </submittedName>
</protein>